<dbReference type="GO" id="GO:0015159">
    <property type="term" value="F:polysaccharide transmembrane transporter activity"/>
    <property type="evidence" value="ECO:0007669"/>
    <property type="project" value="InterPro"/>
</dbReference>
<evidence type="ECO:0000313" key="4">
    <source>
        <dbReference type="EMBL" id="SMF62252.1"/>
    </source>
</evidence>
<dbReference type="Pfam" id="PF10531">
    <property type="entry name" value="SLBB"/>
    <property type="match status" value="1"/>
</dbReference>
<accession>A0A1X7G2S4</accession>
<dbReference type="PANTHER" id="PTHR33619:SF3">
    <property type="entry name" value="POLYSACCHARIDE EXPORT PROTEIN GFCE-RELATED"/>
    <property type="match status" value="1"/>
</dbReference>
<dbReference type="InterPro" id="IPR019554">
    <property type="entry name" value="Soluble_ligand-bd"/>
</dbReference>
<sequence>MNVWKFSQPARLGILCLALLATGCGDRRGGSIPYDVQTFGVPDAPPAPPPDANYRIASGDTLAITVFQVEALTRDYVVDTGGSISMPLIGSLPAAGQTAEQLRTSIATKLNQRYMRNADVTVSIREAQGQVVTVDGAVRLPGAYPVRGPMTLIQAVAQARGTDDSANPRRVAVFRQVDGQRMAAAFDLTSIRRGEAPDPQIYAGDVVVVDGGNVRGIWQQLLQTLSLVALFRPY</sequence>
<evidence type="ECO:0000259" key="2">
    <source>
        <dbReference type="Pfam" id="PF02563"/>
    </source>
</evidence>
<dbReference type="InterPro" id="IPR049712">
    <property type="entry name" value="Poly_export"/>
</dbReference>
<dbReference type="Gene3D" id="3.10.560.10">
    <property type="entry name" value="Outer membrane lipoprotein wza domain like"/>
    <property type="match status" value="1"/>
</dbReference>
<name>A0A1X7G2S4_9SPHN</name>
<keyword evidence="1" id="KW-0732">Signal</keyword>
<dbReference type="Proteomes" id="UP000192934">
    <property type="component" value="Chromosome I"/>
</dbReference>
<dbReference type="RefSeq" id="WP_085217762.1">
    <property type="nucleotide sequence ID" value="NZ_LT840185.1"/>
</dbReference>
<organism evidence="4 5">
    <name type="scientific">Allosphingosinicella indica</name>
    <dbReference type="NCBI Taxonomy" id="941907"/>
    <lineage>
        <taxon>Bacteria</taxon>
        <taxon>Pseudomonadati</taxon>
        <taxon>Pseudomonadota</taxon>
        <taxon>Alphaproteobacteria</taxon>
        <taxon>Sphingomonadales</taxon>
        <taxon>Sphingomonadaceae</taxon>
        <taxon>Allosphingosinicella</taxon>
    </lineage>
</organism>
<protein>
    <submittedName>
        <fullName evidence="4">Polysaccharide export outer membrane protein</fullName>
    </submittedName>
</protein>
<dbReference type="OrthoDB" id="8410640at2"/>
<proteinExistence type="predicted"/>
<evidence type="ECO:0000256" key="1">
    <source>
        <dbReference type="ARBA" id="ARBA00022729"/>
    </source>
</evidence>
<evidence type="ECO:0000313" key="5">
    <source>
        <dbReference type="Proteomes" id="UP000192934"/>
    </source>
</evidence>
<dbReference type="AlphaFoldDB" id="A0A1X7G2S4"/>
<dbReference type="PROSITE" id="PS51257">
    <property type="entry name" value="PROKAR_LIPOPROTEIN"/>
    <property type="match status" value="1"/>
</dbReference>
<reference evidence="5" key="1">
    <citation type="submission" date="2017-04" db="EMBL/GenBank/DDBJ databases">
        <authorList>
            <person name="Varghese N."/>
            <person name="Submissions S."/>
        </authorList>
    </citation>
    <scope>NUCLEOTIDE SEQUENCE [LARGE SCALE GENOMIC DNA]</scope>
    <source>
        <strain evidence="5">Dd16</strain>
    </source>
</reference>
<dbReference type="STRING" id="941907.SAMN06295910_0975"/>
<dbReference type="PANTHER" id="PTHR33619">
    <property type="entry name" value="POLYSACCHARIDE EXPORT PROTEIN GFCE-RELATED"/>
    <property type="match status" value="1"/>
</dbReference>
<gene>
    <name evidence="4" type="ORF">SAMN06295910_0975</name>
</gene>
<feature type="domain" description="Polysaccharide export protein N-terminal" evidence="2">
    <location>
        <begin position="49"/>
        <end position="124"/>
    </location>
</feature>
<evidence type="ECO:0000259" key="3">
    <source>
        <dbReference type="Pfam" id="PF10531"/>
    </source>
</evidence>
<keyword evidence="5" id="KW-1185">Reference proteome</keyword>
<dbReference type="Pfam" id="PF02563">
    <property type="entry name" value="Poly_export"/>
    <property type="match status" value="1"/>
</dbReference>
<dbReference type="EMBL" id="LT840185">
    <property type="protein sequence ID" value="SMF62252.1"/>
    <property type="molecule type" value="Genomic_DNA"/>
</dbReference>
<dbReference type="InterPro" id="IPR003715">
    <property type="entry name" value="Poly_export_N"/>
</dbReference>
<feature type="domain" description="Soluble ligand binding" evidence="3">
    <location>
        <begin position="131"/>
        <end position="182"/>
    </location>
</feature>